<evidence type="ECO:0000259" key="6">
    <source>
        <dbReference type="PROSITE" id="PS51270"/>
    </source>
</evidence>
<evidence type="ECO:0000313" key="8">
    <source>
        <dbReference type="Proteomes" id="UP001153076"/>
    </source>
</evidence>
<feature type="domain" description="CHY-type" evidence="5">
    <location>
        <begin position="5"/>
        <end position="87"/>
    </location>
</feature>
<dbReference type="SUPFAM" id="SSF57850">
    <property type="entry name" value="RING/U-box"/>
    <property type="match status" value="1"/>
</dbReference>
<dbReference type="SUPFAM" id="SSF161219">
    <property type="entry name" value="CHY zinc finger-like"/>
    <property type="match status" value="1"/>
</dbReference>
<keyword evidence="1" id="KW-0479">Metal-binding</keyword>
<reference evidence="7" key="1">
    <citation type="submission" date="2022-04" db="EMBL/GenBank/DDBJ databases">
        <title>Carnegiea gigantea Genome sequencing and assembly v2.</title>
        <authorList>
            <person name="Copetti D."/>
            <person name="Sanderson M.J."/>
            <person name="Burquez A."/>
            <person name="Wojciechowski M.F."/>
        </authorList>
    </citation>
    <scope>NUCLEOTIDE SEQUENCE</scope>
    <source>
        <strain evidence="7">SGP5-SGP5p</strain>
        <tissue evidence="7">Aerial part</tissue>
    </source>
</reference>
<sequence length="199" mass="22414">MGAVISEPTLPASLASFSFKSRPSARRAGREKDANIIGDDAEFEPLVNLLSNPKERHQLVRHDVKQVICAVCDTEQPVAKFCSKCGVSMGDYFREVCKFYDDEVDKRQFHCDECGICSSPSGASVALMPPFGHLDVFTFPWSCYSMGLRDNHLCVENAMKNCCPICYEYLFDSIKGTTVMRSGHTIHMECYREMLDQKQ</sequence>
<dbReference type="PROSITE" id="PS51266">
    <property type="entry name" value="ZF_CHY"/>
    <property type="match status" value="1"/>
</dbReference>
<keyword evidence="3" id="KW-0862">Zinc</keyword>
<dbReference type="AlphaFoldDB" id="A0A9Q1K398"/>
<name>A0A9Q1K398_9CARY</name>
<dbReference type="InterPro" id="IPR017921">
    <property type="entry name" value="Znf_CTCHY"/>
</dbReference>
<gene>
    <name evidence="7" type="ORF">Cgig2_013803</name>
</gene>
<comment type="caution">
    <text evidence="7">The sequence shown here is derived from an EMBL/GenBank/DDBJ whole genome shotgun (WGS) entry which is preliminary data.</text>
</comment>
<dbReference type="GO" id="GO:0006511">
    <property type="term" value="P:ubiquitin-dependent protein catabolic process"/>
    <property type="evidence" value="ECO:0007669"/>
    <property type="project" value="TreeGrafter"/>
</dbReference>
<feature type="domain" description="CTCHY-type" evidence="6">
    <location>
        <begin position="89"/>
        <end position="162"/>
    </location>
</feature>
<evidence type="ECO:0000313" key="7">
    <source>
        <dbReference type="EMBL" id="KAJ8435994.1"/>
    </source>
</evidence>
<dbReference type="Pfam" id="PF05495">
    <property type="entry name" value="zf-CHY"/>
    <property type="match status" value="1"/>
</dbReference>
<dbReference type="GO" id="GO:0061630">
    <property type="term" value="F:ubiquitin protein ligase activity"/>
    <property type="evidence" value="ECO:0007669"/>
    <property type="project" value="TreeGrafter"/>
</dbReference>
<dbReference type="InterPro" id="IPR008913">
    <property type="entry name" value="Znf_CHY"/>
</dbReference>
<dbReference type="GO" id="GO:0016567">
    <property type="term" value="P:protein ubiquitination"/>
    <property type="evidence" value="ECO:0007669"/>
    <property type="project" value="TreeGrafter"/>
</dbReference>
<protein>
    <submittedName>
        <fullName evidence="7">Uncharacterized protein</fullName>
    </submittedName>
</protein>
<evidence type="ECO:0000256" key="4">
    <source>
        <dbReference type="PROSITE-ProRule" id="PRU00601"/>
    </source>
</evidence>
<evidence type="ECO:0000256" key="1">
    <source>
        <dbReference type="ARBA" id="ARBA00022723"/>
    </source>
</evidence>
<keyword evidence="2 4" id="KW-0863">Zinc-finger</keyword>
<dbReference type="OrthoDB" id="411372at2759"/>
<dbReference type="PANTHER" id="PTHR21319">
    <property type="entry name" value="RING FINGER AND CHY ZINC FINGER DOMAIN-CONTAINING PROTEIN 1"/>
    <property type="match status" value="1"/>
</dbReference>
<evidence type="ECO:0000256" key="3">
    <source>
        <dbReference type="ARBA" id="ARBA00022833"/>
    </source>
</evidence>
<keyword evidence="8" id="KW-1185">Reference proteome</keyword>
<dbReference type="PROSITE" id="PS51270">
    <property type="entry name" value="ZF_CTCHY"/>
    <property type="match status" value="1"/>
</dbReference>
<dbReference type="EMBL" id="JAKOGI010000371">
    <property type="protein sequence ID" value="KAJ8435994.1"/>
    <property type="molecule type" value="Genomic_DNA"/>
</dbReference>
<dbReference type="InterPro" id="IPR013083">
    <property type="entry name" value="Znf_RING/FYVE/PHD"/>
</dbReference>
<dbReference type="Gene3D" id="3.30.40.10">
    <property type="entry name" value="Zinc/RING finger domain, C3HC4 (zinc finger)"/>
    <property type="match status" value="1"/>
</dbReference>
<dbReference type="PANTHER" id="PTHR21319:SF12">
    <property type="entry name" value="ZINC FINGER (C3HC4-TYPE RING FINGER) FAMILY PROTEIN"/>
    <property type="match status" value="1"/>
</dbReference>
<proteinExistence type="predicted"/>
<evidence type="ECO:0000256" key="2">
    <source>
        <dbReference type="ARBA" id="ARBA00022771"/>
    </source>
</evidence>
<organism evidence="7 8">
    <name type="scientific">Carnegiea gigantea</name>
    <dbReference type="NCBI Taxonomy" id="171969"/>
    <lineage>
        <taxon>Eukaryota</taxon>
        <taxon>Viridiplantae</taxon>
        <taxon>Streptophyta</taxon>
        <taxon>Embryophyta</taxon>
        <taxon>Tracheophyta</taxon>
        <taxon>Spermatophyta</taxon>
        <taxon>Magnoliopsida</taxon>
        <taxon>eudicotyledons</taxon>
        <taxon>Gunneridae</taxon>
        <taxon>Pentapetalae</taxon>
        <taxon>Caryophyllales</taxon>
        <taxon>Cactineae</taxon>
        <taxon>Cactaceae</taxon>
        <taxon>Cactoideae</taxon>
        <taxon>Echinocereeae</taxon>
        <taxon>Carnegiea</taxon>
    </lineage>
</organism>
<dbReference type="Proteomes" id="UP001153076">
    <property type="component" value="Unassembled WGS sequence"/>
</dbReference>
<accession>A0A9Q1K398</accession>
<dbReference type="InterPro" id="IPR037274">
    <property type="entry name" value="Znf_CHY_sf"/>
</dbReference>
<dbReference type="GO" id="GO:0005634">
    <property type="term" value="C:nucleus"/>
    <property type="evidence" value="ECO:0007669"/>
    <property type="project" value="TreeGrafter"/>
</dbReference>
<dbReference type="GO" id="GO:0008270">
    <property type="term" value="F:zinc ion binding"/>
    <property type="evidence" value="ECO:0007669"/>
    <property type="project" value="UniProtKB-KW"/>
</dbReference>
<evidence type="ECO:0000259" key="5">
    <source>
        <dbReference type="PROSITE" id="PS51266"/>
    </source>
</evidence>